<dbReference type="GO" id="GO:0005789">
    <property type="term" value="C:endoplasmic reticulum membrane"/>
    <property type="evidence" value="ECO:0007669"/>
    <property type="project" value="TreeGrafter"/>
</dbReference>
<evidence type="ECO:0000313" key="5">
    <source>
        <dbReference type="Proteomes" id="UP000326759"/>
    </source>
</evidence>
<dbReference type="Proteomes" id="UP000326759">
    <property type="component" value="Unassembled WGS sequence"/>
</dbReference>
<dbReference type="InterPro" id="IPR051482">
    <property type="entry name" value="Cholesterol_transport"/>
</dbReference>
<proteinExistence type="predicted"/>
<feature type="domain" description="GRAM" evidence="3">
    <location>
        <begin position="187"/>
        <end position="242"/>
    </location>
</feature>
<dbReference type="GO" id="GO:0005886">
    <property type="term" value="C:plasma membrane"/>
    <property type="evidence" value="ECO:0007669"/>
    <property type="project" value="TreeGrafter"/>
</dbReference>
<dbReference type="OrthoDB" id="74360at2759"/>
<feature type="region of interest" description="Disordered" evidence="1">
    <location>
        <begin position="122"/>
        <end position="169"/>
    </location>
</feature>
<dbReference type="InterPro" id="IPR011993">
    <property type="entry name" value="PH-like_dom_sf"/>
</dbReference>
<dbReference type="Pfam" id="PF02893">
    <property type="entry name" value="GRAM"/>
    <property type="match status" value="1"/>
</dbReference>
<feature type="compositionally biased region" description="Acidic residues" evidence="1">
    <location>
        <begin position="60"/>
        <end position="101"/>
    </location>
</feature>
<feature type="non-terminal residue" evidence="4">
    <location>
        <position position="520"/>
    </location>
</feature>
<gene>
    <name evidence="4" type="ORF">Anas_09858</name>
</gene>
<keyword evidence="5" id="KW-1185">Reference proteome</keyword>
<feature type="region of interest" description="Disordered" evidence="1">
    <location>
        <begin position="309"/>
        <end position="334"/>
    </location>
</feature>
<accession>A0A5N5TD41</accession>
<dbReference type="GO" id="GO:0032934">
    <property type="term" value="F:sterol binding"/>
    <property type="evidence" value="ECO:0007669"/>
    <property type="project" value="TreeGrafter"/>
</dbReference>
<feature type="transmembrane region" description="Helical" evidence="2">
    <location>
        <begin position="420"/>
        <end position="441"/>
    </location>
</feature>
<dbReference type="AlphaFoldDB" id="A0A5N5TD41"/>
<dbReference type="GO" id="GO:0120015">
    <property type="term" value="F:sterol transfer activity"/>
    <property type="evidence" value="ECO:0007669"/>
    <property type="project" value="TreeGrafter"/>
</dbReference>
<dbReference type="InterPro" id="IPR004182">
    <property type="entry name" value="GRAM"/>
</dbReference>
<name>A0A5N5TD41_9CRUS</name>
<sequence length="520" mass="57959">MNRRNLSVKIREGIIYRQIYSNLAPNIGNLLPEGGSVSTARSTNLKRRSMSENFLNVISTDEEYDDENDEVFDDGDDDDGDDNDEDDDDDDDCDGDCESEISENLCPPWVINKEKLVATDVSDLSSSESETSIDKMKHGLKHLSRSTPTMSPSGSPPHSDSEGQSHVSRRTKKFLRRFRNVAPTERTLIPINDVSSIHKERTAKFIPNAVGLHTIDGKTIVFSSLISRDATYKFMTRIWKKTRKIDDSDKDINLQVPEEHFLNDSASNSGDSALEDNVDYNEEEIFYPSSLPKTGCLSPTNHVAEKVEFGGGETSVTNSENDSSYTTPETGVSTSSFMEVQSSVDALGTSTSENEVRVIRRGNVHLKPIQPTSKIEYEGKKVEWSVSSAVMENAVNMGAAPFRAVKIGLQEITYMPNNSAILIISSCVIFFLLLSAIFMIYRVETLNNQLNADSNQHGDLYEEVLKMQQKLHVATTKEISKTLNNQISQLVTVRQSLEALIFLLDADHANQPPHVSEHSY</sequence>
<evidence type="ECO:0000256" key="1">
    <source>
        <dbReference type="SAM" id="MobiDB-lite"/>
    </source>
</evidence>
<dbReference type="Gene3D" id="2.30.29.30">
    <property type="entry name" value="Pleckstrin-homology domain (PH domain)/Phosphotyrosine-binding domain (PTB)"/>
    <property type="match status" value="1"/>
</dbReference>
<evidence type="ECO:0000256" key="2">
    <source>
        <dbReference type="SAM" id="Phobius"/>
    </source>
</evidence>
<feature type="region of interest" description="Disordered" evidence="1">
    <location>
        <begin position="58"/>
        <end position="101"/>
    </location>
</feature>
<keyword evidence="2" id="KW-0472">Membrane</keyword>
<organism evidence="4 5">
    <name type="scientific">Armadillidium nasatum</name>
    <dbReference type="NCBI Taxonomy" id="96803"/>
    <lineage>
        <taxon>Eukaryota</taxon>
        <taxon>Metazoa</taxon>
        <taxon>Ecdysozoa</taxon>
        <taxon>Arthropoda</taxon>
        <taxon>Crustacea</taxon>
        <taxon>Multicrustacea</taxon>
        <taxon>Malacostraca</taxon>
        <taxon>Eumalacostraca</taxon>
        <taxon>Peracarida</taxon>
        <taxon>Isopoda</taxon>
        <taxon>Oniscidea</taxon>
        <taxon>Crinocheta</taxon>
        <taxon>Armadillidiidae</taxon>
        <taxon>Armadillidium</taxon>
    </lineage>
</organism>
<dbReference type="PANTHER" id="PTHR23319:SF13">
    <property type="entry name" value="GRAM DOMAIN-CONTAINING PROTEIN"/>
    <property type="match status" value="1"/>
</dbReference>
<keyword evidence="2" id="KW-0812">Transmembrane</keyword>
<evidence type="ECO:0000259" key="3">
    <source>
        <dbReference type="Pfam" id="PF02893"/>
    </source>
</evidence>
<feature type="compositionally biased region" description="Low complexity" evidence="1">
    <location>
        <begin position="145"/>
        <end position="158"/>
    </location>
</feature>
<keyword evidence="2" id="KW-1133">Transmembrane helix</keyword>
<dbReference type="PANTHER" id="PTHR23319">
    <property type="entry name" value="GRAM DOMAIN CONTAINING 1B, ISOFORM E"/>
    <property type="match status" value="1"/>
</dbReference>
<reference evidence="4 5" key="1">
    <citation type="journal article" date="2019" name="PLoS Biol.">
        <title>Sex chromosomes control vertical transmission of feminizing Wolbachia symbionts in an isopod.</title>
        <authorList>
            <person name="Becking T."/>
            <person name="Chebbi M.A."/>
            <person name="Giraud I."/>
            <person name="Moumen B."/>
            <person name="Laverre T."/>
            <person name="Caubet Y."/>
            <person name="Peccoud J."/>
            <person name="Gilbert C."/>
            <person name="Cordaux R."/>
        </authorList>
    </citation>
    <scope>NUCLEOTIDE SEQUENCE [LARGE SCALE GENOMIC DNA]</scope>
    <source>
        <strain evidence="4">ANa2</strain>
        <tissue evidence="4">Whole body excluding digestive tract and cuticle</tissue>
    </source>
</reference>
<evidence type="ECO:0000313" key="4">
    <source>
        <dbReference type="EMBL" id="KAB7504147.1"/>
    </source>
</evidence>
<feature type="compositionally biased region" description="Polar residues" evidence="1">
    <location>
        <begin position="314"/>
        <end position="334"/>
    </location>
</feature>
<dbReference type="GO" id="GO:0140268">
    <property type="term" value="C:endoplasmic reticulum-plasma membrane contact site"/>
    <property type="evidence" value="ECO:0007669"/>
    <property type="project" value="TreeGrafter"/>
</dbReference>
<comment type="caution">
    <text evidence="4">The sequence shown here is derived from an EMBL/GenBank/DDBJ whole genome shotgun (WGS) entry which is preliminary data.</text>
</comment>
<dbReference type="GO" id="GO:0032366">
    <property type="term" value="P:intracellular sterol transport"/>
    <property type="evidence" value="ECO:0007669"/>
    <property type="project" value="TreeGrafter"/>
</dbReference>
<dbReference type="EMBL" id="SEYY01003685">
    <property type="protein sequence ID" value="KAB7504147.1"/>
    <property type="molecule type" value="Genomic_DNA"/>
</dbReference>
<protein>
    <recommendedName>
        <fullName evidence="3">GRAM domain-containing protein</fullName>
    </recommendedName>
</protein>